<dbReference type="EMBL" id="FNCF01000007">
    <property type="protein sequence ID" value="SDG95577.1"/>
    <property type="molecule type" value="Genomic_DNA"/>
</dbReference>
<organism evidence="2 3">
    <name type="scientific">Klenkia brasiliensis</name>
    <dbReference type="NCBI Taxonomy" id="333142"/>
    <lineage>
        <taxon>Bacteria</taxon>
        <taxon>Bacillati</taxon>
        <taxon>Actinomycetota</taxon>
        <taxon>Actinomycetes</taxon>
        <taxon>Geodermatophilales</taxon>
        <taxon>Geodermatophilaceae</taxon>
        <taxon>Klenkia</taxon>
    </lineage>
</organism>
<evidence type="ECO:0000256" key="1">
    <source>
        <dbReference type="SAM" id="MobiDB-lite"/>
    </source>
</evidence>
<evidence type="ECO:0000313" key="3">
    <source>
        <dbReference type="Proteomes" id="UP000198863"/>
    </source>
</evidence>
<name>A0A1G7YGU2_9ACTN</name>
<evidence type="ECO:0000313" key="2">
    <source>
        <dbReference type="EMBL" id="SDG95577.1"/>
    </source>
</evidence>
<accession>A0A1G7YGU2</accession>
<protein>
    <submittedName>
        <fullName evidence="2">Uncharacterized protein</fullName>
    </submittedName>
</protein>
<keyword evidence="3" id="KW-1185">Reference proteome</keyword>
<dbReference type="AlphaFoldDB" id="A0A1G7YGU2"/>
<reference evidence="3" key="1">
    <citation type="submission" date="2016-10" db="EMBL/GenBank/DDBJ databases">
        <authorList>
            <person name="Varghese N."/>
            <person name="Submissions S."/>
        </authorList>
    </citation>
    <scope>NUCLEOTIDE SEQUENCE [LARGE SCALE GENOMIC DNA]</scope>
    <source>
        <strain evidence="3">DSM 44526</strain>
    </source>
</reference>
<feature type="region of interest" description="Disordered" evidence="1">
    <location>
        <begin position="1"/>
        <end position="53"/>
    </location>
</feature>
<sequence>MPARHCASCGTELPQDASPRKRFCGNTCRSRANRAKDTAPSVPTEAVSTPATAEQASRMVELCRKTLQDAERLDDWRGQAALDLAGRIERAFVDTGSAYAGLHRAYREAMQLALAGVGTAKSAPAGYRDEIAERRAQRQAGRG</sequence>
<dbReference type="Proteomes" id="UP000198863">
    <property type="component" value="Unassembled WGS sequence"/>
</dbReference>
<gene>
    <name evidence="2" type="ORF">SAMN05660324_3949</name>
</gene>
<proteinExistence type="predicted"/>